<dbReference type="Proteomes" id="UP000383932">
    <property type="component" value="Unassembled WGS sequence"/>
</dbReference>
<keyword evidence="5" id="KW-0808">Transferase</keyword>
<dbReference type="PROSITE" id="PS50011">
    <property type="entry name" value="PROTEIN_KINASE_DOM"/>
    <property type="match status" value="1"/>
</dbReference>
<dbReference type="InterPro" id="IPR008271">
    <property type="entry name" value="Ser/Thr_kinase_AS"/>
</dbReference>
<dbReference type="GO" id="GO:0005524">
    <property type="term" value="F:ATP binding"/>
    <property type="evidence" value="ECO:0007669"/>
    <property type="project" value="UniProtKB-KW"/>
</dbReference>
<gene>
    <name evidence="5" type="ORF">CTheo_4809</name>
</gene>
<comment type="caution">
    <text evidence="5">The sequence shown here is derived from an EMBL/GenBank/DDBJ whole genome shotgun (WGS) entry which is preliminary data.</text>
</comment>
<keyword evidence="5" id="KW-0418">Kinase</keyword>
<evidence type="ECO:0000313" key="6">
    <source>
        <dbReference type="Proteomes" id="UP000383932"/>
    </source>
</evidence>
<dbReference type="InterPro" id="IPR011009">
    <property type="entry name" value="Kinase-like_dom_sf"/>
</dbReference>
<dbReference type="EMBL" id="SSOP01000091">
    <property type="protein sequence ID" value="KAB5591740.1"/>
    <property type="molecule type" value="Genomic_DNA"/>
</dbReference>
<reference evidence="5 6" key="1">
    <citation type="journal article" date="2019" name="Fungal Biol. Biotechnol.">
        <title>Draft genome sequence of fastidious pathogen Ceratobasidium theobromae, which causes vascular-streak dieback in Theobroma cacao.</title>
        <authorList>
            <person name="Ali S.S."/>
            <person name="Asman A."/>
            <person name="Shao J."/>
            <person name="Firmansyah A.P."/>
            <person name="Susilo A.W."/>
            <person name="Rosmana A."/>
            <person name="McMahon P."/>
            <person name="Junaid M."/>
            <person name="Guest D."/>
            <person name="Kheng T.Y."/>
            <person name="Meinhardt L.W."/>
            <person name="Bailey B.A."/>
        </authorList>
    </citation>
    <scope>NUCLEOTIDE SEQUENCE [LARGE SCALE GENOMIC DNA]</scope>
    <source>
        <strain evidence="5 6">CT2</strain>
    </source>
</reference>
<dbReference type="OrthoDB" id="413582at2759"/>
<feature type="domain" description="Protein kinase" evidence="4">
    <location>
        <begin position="20"/>
        <end position="459"/>
    </location>
</feature>
<dbReference type="AlphaFoldDB" id="A0A5N5QJ19"/>
<keyword evidence="6" id="KW-1185">Reference proteome</keyword>
<evidence type="ECO:0000259" key="4">
    <source>
        <dbReference type="PROSITE" id="PS50011"/>
    </source>
</evidence>
<evidence type="ECO:0000256" key="3">
    <source>
        <dbReference type="ARBA" id="ARBA00022840"/>
    </source>
</evidence>
<evidence type="ECO:0000256" key="2">
    <source>
        <dbReference type="ARBA" id="ARBA00022741"/>
    </source>
</evidence>
<keyword evidence="2" id="KW-0547">Nucleotide-binding</keyword>
<dbReference type="InterPro" id="IPR000719">
    <property type="entry name" value="Prot_kinase_dom"/>
</dbReference>
<dbReference type="Gene3D" id="3.30.200.20">
    <property type="entry name" value="Phosphorylase Kinase, domain 1"/>
    <property type="match status" value="1"/>
</dbReference>
<keyword evidence="1" id="KW-0723">Serine/threonine-protein kinase</keyword>
<dbReference type="Pfam" id="PF00069">
    <property type="entry name" value="Pkinase"/>
    <property type="match status" value="1"/>
</dbReference>
<accession>A0A5N5QJ19</accession>
<sequence length="502" mass="55854">MYFDSEDSDDYSFSSGVEAYNDGQIQAEGIHATIYRAEANDDNESSSRVNSFKIQAVKSVTTFKNARLEPHDIRAEAYILARLRHTNIIELLSASFSRQEKLYRIVMPFIPLTLHTLLENPNISPYFPPKQALKFDQGPRLTSNTVSRAHTLAKSFLYQIVAAIAFLHTNSRPVAHRDIKPSNILVQPDGRIKLIDFGISWEGRSRGHGASFEEAHGDDGYERLTGFTNLPKPEWDETPDHMCCQVSSGPYRAPELLFAPRQYDAFAADLWSLGVLVSSFFTSFRFDPEETVSAASEFDWDALTPQEDTDVHDQSTSAANLLDPTIPFNVPSAVVNTKRAGTWRRMFLFDNTRGEIGLIASIFKLLGTPTEETWPASPLDDFSSLPAASALVFSPTLPQPLRPLLPNLVAGASQPGSAADIDQNWVPDSENVFQLIQEIVRYPPQSRTGASNLLRHAYFTQGRFPTFPPGYMVAESSEQTSPTDGSNTLAEFISQLLTYSND</sequence>
<dbReference type="PANTHER" id="PTHR24055">
    <property type="entry name" value="MITOGEN-ACTIVATED PROTEIN KINASE"/>
    <property type="match status" value="1"/>
</dbReference>
<name>A0A5N5QJ19_9AGAM</name>
<organism evidence="5 6">
    <name type="scientific">Ceratobasidium theobromae</name>
    <dbReference type="NCBI Taxonomy" id="1582974"/>
    <lineage>
        <taxon>Eukaryota</taxon>
        <taxon>Fungi</taxon>
        <taxon>Dikarya</taxon>
        <taxon>Basidiomycota</taxon>
        <taxon>Agaricomycotina</taxon>
        <taxon>Agaricomycetes</taxon>
        <taxon>Cantharellales</taxon>
        <taxon>Ceratobasidiaceae</taxon>
        <taxon>Ceratobasidium</taxon>
    </lineage>
</organism>
<dbReference type="InterPro" id="IPR050117">
    <property type="entry name" value="MAPK"/>
</dbReference>
<dbReference type="SUPFAM" id="SSF56112">
    <property type="entry name" value="Protein kinase-like (PK-like)"/>
    <property type="match status" value="1"/>
</dbReference>
<keyword evidence="3" id="KW-0067">ATP-binding</keyword>
<dbReference type="GO" id="GO:0004674">
    <property type="term" value="F:protein serine/threonine kinase activity"/>
    <property type="evidence" value="ECO:0007669"/>
    <property type="project" value="UniProtKB-KW"/>
</dbReference>
<dbReference type="PROSITE" id="PS00108">
    <property type="entry name" value="PROTEIN_KINASE_ST"/>
    <property type="match status" value="1"/>
</dbReference>
<evidence type="ECO:0000256" key="1">
    <source>
        <dbReference type="ARBA" id="ARBA00022527"/>
    </source>
</evidence>
<dbReference type="Gene3D" id="1.10.510.10">
    <property type="entry name" value="Transferase(Phosphotransferase) domain 1"/>
    <property type="match status" value="1"/>
</dbReference>
<evidence type="ECO:0000313" key="5">
    <source>
        <dbReference type="EMBL" id="KAB5591740.1"/>
    </source>
</evidence>
<protein>
    <submittedName>
        <fullName evidence="5">Serine/Threonine kinase catalytic domain containing protein</fullName>
    </submittedName>
</protein>
<dbReference type="SMART" id="SM00220">
    <property type="entry name" value="S_TKc"/>
    <property type="match status" value="1"/>
</dbReference>
<proteinExistence type="predicted"/>